<feature type="non-terminal residue" evidence="1">
    <location>
        <position position="1"/>
    </location>
</feature>
<reference evidence="1" key="1">
    <citation type="journal article" date="2019" name="Environ. Microbiol.">
        <title>Fungal ecological strategies reflected in gene transcription - a case study of two litter decomposers.</title>
        <authorList>
            <person name="Barbi F."/>
            <person name="Kohler A."/>
            <person name="Barry K."/>
            <person name="Baskaran P."/>
            <person name="Daum C."/>
            <person name="Fauchery L."/>
            <person name="Ihrmark K."/>
            <person name="Kuo A."/>
            <person name="LaButti K."/>
            <person name="Lipzen A."/>
            <person name="Morin E."/>
            <person name="Grigoriev I.V."/>
            <person name="Henrissat B."/>
            <person name="Lindahl B."/>
            <person name="Martin F."/>
        </authorList>
    </citation>
    <scope>NUCLEOTIDE SEQUENCE</scope>
    <source>
        <strain evidence="1">JB14</strain>
    </source>
</reference>
<keyword evidence="2" id="KW-1185">Reference proteome</keyword>
<evidence type="ECO:0008006" key="3">
    <source>
        <dbReference type="Google" id="ProtNLM"/>
    </source>
</evidence>
<name>A0A6A4IBK9_9AGAR</name>
<proteinExistence type="predicted"/>
<dbReference type="OrthoDB" id="3230070at2759"/>
<sequence>GRFAISNHIPPTLKPTKHFKGTKREVFGHLMQCQTGHGYIGKYFSKFVPTKNIDCPCGKELQTCKHILRSCPRYKNSCDILQKVSLDICLADILGTEEGIEALVEFLSETGTFTRTGSPRKPIEEPVYKA</sequence>
<protein>
    <recommendedName>
        <fullName evidence="3">Reverse transcriptase zinc-binding domain-containing protein</fullName>
    </recommendedName>
</protein>
<accession>A0A6A4IBK9</accession>
<gene>
    <name evidence="1" type="ORF">BT96DRAFT_808762</name>
</gene>
<evidence type="ECO:0000313" key="2">
    <source>
        <dbReference type="Proteomes" id="UP000799118"/>
    </source>
</evidence>
<dbReference type="AlphaFoldDB" id="A0A6A4IBK9"/>
<dbReference type="Proteomes" id="UP000799118">
    <property type="component" value="Unassembled WGS sequence"/>
</dbReference>
<evidence type="ECO:0000313" key="1">
    <source>
        <dbReference type="EMBL" id="KAE9407949.1"/>
    </source>
</evidence>
<organism evidence="1 2">
    <name type="scientific">Gymnopus androsaceus JB14</name>
    <dbReference type="NCBI Taxonomy" id="1447944"/>
    <lineage>
        <taxon>Eukaryota</taxon>
        <taxon>Fungi</taxon>
        <taxon>Dikarya</taxon>
        <taxon>Basidiomycota</taxon>
        <taxon>Agaricomycotina</taxon>
        <taxon>Agaricomycetes</taxon>
        <taxon>Agaricomycetidae</taxon>
        <taxon>Agaricales</taxon>
        <taxon>Marasmiineae</taxon>
        <taxon>Omphalotaceae</taxon>
        <taxon>Gymnopus</taxon>
    </lineage>
</organism>
<dbReference type="EMBL" id="ML769393">
    <property type="protein sequence ID" value="KAE9407949.1"/>
    <property type="molecule type" value="Genomic_DNA"/>
</dbReference>